<keyword evidence="1" id="KW-0472">Membrane</keyword>
<keyword evidence="1" id="KW-1133">Transmembrane helix</keyword>
<evidence type="ECO:0000256" key="1">
    <source>
        <dbReference type="SAM" id="Phobius"/>
    </source>
</evidence>
<proteinExistence type="predicted"/>
<feature type="transmembrane region" description="Helical" evidence="1">
    <location>
        <begin position="41"/>
        <end position="62"/>
    </location>
</feature>
<accession>A0A401IPL3</accession>
<organism evidence="2">
    <name type="scientific">Penaeus monodon endogenous nimavirus</name>
    <dbReference type="NCBI Taxonomy" id="2133795"/>
    <lineage>
        <taxon>Viruses</taxon>
        <taxon>Viruses incertae sedis</taxon>
        <taxon>Naldaviricetes</taxon>
        <taxon>Nimaviridae</taxon>
    </lineage>
</organism>
<comment type="caution">
    <text evidence="2">The sequence shown here is derived from an EMBL/GenBank/DDBJ whole genome shotgun (WGS) entry which is preliminary data.</text>
</comment>
<name>A0A401IPL3_9VIRU</name>
<dbReference type="EMBL" id="BFCF01000002">
    <property type="protein sequence ID" value="GBG35553.1"/>
    <property type="molecule type" value="Genomic_DNA"/>
</dbReference>
<evidence type="ECO:0000313" key="2">
    <source>
        <dbReference type="EMBL" id="GBG35553.1"/>
    </source>
</evidence>
<reference evidence="2" key="1">
    <citation type="journal article" date="2018" name="J. Virol.">
        <title>Crustacean Genome Exploration Reveals the Evolutionary Origin of White Spot Syndrome Virus.</title>
        <authorList>
            <person name="Kawato S."/>
            <person name="Shitara A."/>
            <person name="Wang Y."/>
            <person name="Nozaki R."/>
            <person name="Kondo H."/>
            <person name="Hirono I."/>
        </authorList>
    </citation>
    <scope>NUCLEOTIDE SEQUENCE</scope>
</reference>
<sequence length="84" mass="9303">MSMVNYSDVIANHMQQQLGPGYHILAAASERDNATRSCDTILVAILIVCILVSGGLVSYRLLAQQRAFSISTDQSPEKYYQRPI</sequence>
<protein>
    <submittedName>
        <fullName evidence="2">Wsv293a-like protein</fullName>
    </submittedName>
</protein>
<keyword evidence="1" id="KW-0812">Transmembrane</keyword>